<evidence type="ECO:0000313" key="11">
    <source>
        <dbReference type="EMBL" id="OAT21451.1"/>
    </source>
</evidence>
<dbReference type="InterPro" id="IPR018046">
    <property type="entry name" value="Pili_assmbl_chaperone_CS"/>
</dbReference>
<sequence length="253" mass="28314">MKIKITFRHALVGLFASVWTLNTAFAGISLDRTRIIVKGDEKSASANLTNTNSDIPFLAQSWVEDANGKKITEPLLVLPPLQRIDGGQKGVIRVTKTDGINALPQDRESLFYLNVREIPPKPDKPNILQLAMQSRIKLFYRPAGIVPENNEEVWQDQVIYHKQGNKMLAENPTPFYITLIGLTRNITKEGGEKLTDFNGVMIPPKSSINFPLIASNIEHFAVMYVNDYGGHPERLYRCAGDVCKALPESEQPK</sequence>
<comment type="subcellular location">
    <subcellularLocation>
        <location evidence="1 8">Periplasm</location>
    </subcellularLocation>
</comment>
<evidence type="ECO:0000256" key="3">
    <source>
        <dbReference type="ARBA" id="ARBA00022558"/>
    </source>
</evidence>
<keyword evidence="3" id="KW-1029">Fimbrium biogenesis</keyword>
<dbReference type="InterPro" id="IPR008962">
    <property type="entry name" value="PapD-like_sf"/>
</dbReference>
<dbReference type="AlphaFoldDB" id="A0A1B7I0L7"/>
<keyword evidence="6 8" id="KW-0143">Chaperone</keyword>
<dbReference type="PANTHER" id="PTHR30251">
    <property type="entry name" value="PILUS ASSEMBLY CHAPERONE"/>
    <property type="match status" value="1"/>
</dbReference>
<dbReference type="PRINTS" id="PR00969">
    <property type="entry name" value="CHAPERONPILI"/>
</dbReference>
<feature type="domain" description="Pili assembly chaperone C-terminal" evidence="10">
    <location>
        <begin position="170"/>
        <end position="231"/>
    </location>
</feature>
<accession>A0A1B7I0L7</accession>
<dbReference type="Gene3D" id="2.60.40.10">
    <property type="entry name" value="Immunoglobulins"/>
    <property type="match status" value="2"/>
</dbReference>
<dbReference type="GO" id="GO:0030288">
    <property type="term" value="C:outer membrane-bounded periplasmic space"/>
    <property type="evidence" value="ECO:0007669"/>
    <property type="project" value="InterPro"/>
</dbReference>
<organism evidence="11 12">
    <name type="scientific">Buttiauxella noackiae ATCC 51607</name>
    <dbReference type="NCBI Taxonomy" id="1354255"/>
    <lineage>
        <taxon>Bacteria</taxon>
        <taxon>Pseudomonadati</taxon>
        <taxon>Pseudomonadota</taxon>
        <taxon>Gammaproteobacteria</taxon>
        <taxon>Enterobacterales</taxon>
        <taxon>Enterobacteriaceae</taxon>
        <taxon>Buttiauxella</taxon>
    </lineage>
</organism>
<evidence type="ECO:0000259" key="9">
    <source>
        <dbReference type="Pfam" id="PF00345"/>
    </source>
</evidence>
<dbReference type="SUPFAM" id="SSF49354">
    <property type="entry name" value="PapD-like"/>
    <property type="match status" value="1"/>
</dbReference>
<dbReference type="InterPro" id="IPR050643">
    <property type="entry name" value="Periplasmic_pilus_chap"/>
</dbReference>
<evidence type="ECO:0000259" key="10">
    <source>
        <dbReference type="Pfam" id="PF02753"/>
    </source>
</evidence>
<comment type="similarity">
    <text evidence="2 8">Belongs to the periplasmic pilus chaperone family.</text>
</comment>
<dbReference type="Proteomes" id="UP000078286">
    <property type="component" value="Unassembled WGS sequence"/>
</dbReference>
<keyword evidence="4" id="KW-0732">Signal</keyword>
<evidence type="ECO:0000256" key="2">
    <source>
        <dbReference type="ARBA" id="ARBA00007399"/>
    </source>
</evidence>
<dbReference type="RefSeq" id="WP_064553318.1">
    <property type="nucleotide sequence ID" value="NZ_LXEO01000006.1"/>
</dbReference>
<evidence type="ECO:0000256" key="5">
    <source>
        <dbReference type="ARBA" id="ARBA00022764"/>
    </source>
</evidence>
<dbReference type="InterPro" id="IPR016147">
    <property type="entry name" value="Pili_assmbl_chaperone_N"/>
</dbReference>
<dbReference type="InterPro" id="IPR016148">
    <property type="entry name" value="Pili_assmbl_chaperone_C"/>
</dbReference>
<keyword evidence="7" id="KW-0393">Immunoglobulin domain</keyword>
<gene>
    <name evidence="11" type="ORF">M979_0310</name>
</gene>
<dbReference type="PATRIC" id="fig|1354255.3.peg.318"/>
<reference evidence="11 12" key="1">
    <citation type="submission" date="2016-04" db="EMBL/GenBank/DDBJ databases">
        <title>ATOL: Assembling a taxonomically balanced genome-scale reconstruction of the evolutionary history of the Enterobacteriaceae.</title>
        <authorList>
            <person name="Plunkett G.III."/>
            <person name="Neeno-Eckwall E.C."/>
            <person name="Glasner J.D."/>
            <person name="Perna N.T."/>
        </authorList>
    </citation>
    <scope>NUCLEOTIDE SEQUENCE [LARGE SCALE GENOMIC DNA]</scope>
    <source>
        <strain evidence="11 12">ATCC 51607</strain>
    </source>
</reference>
<dbReference type="InterPro" id="IPR001829">
    <property type="entry name" value="Pili_assmbl_chaperone_bac"/>
</dbReference>
<dbReference type="PANTHER" id="PTHR30251:SF5">
    <property type="entry name" value="FIMBRIAL CHAPARONE PROTEIN"/>
    <property type="match status" value="1"/>
</dbReference>
<evidence type="ECO:0000256" key="6">
    <source>
        <dbReference type="ARBA" id="ARBA00023186"/>
    </source>
</evidence>
<dbReference type="SUPFAM" id="SSF49584">
    <property type="entry name" value="Periplasmic chaperone C-domain"/>
    <property type="match status" value="1"/>
</dbReference>
<evidence type="ECO:0000256" key="7">
    <source>
        <dbReference type="ARBA" id="ARBA00023319"/>
    </source>
</evidence>
<dbReference type="InterPro" id="IPR013783">
    <property type="entry name" value="Ig-like_fold"/>
</dbReference>
<evidence type="ECO:0000256" key="4">
    <source>
        <dbReference type="ARBA" id="ARBA00022729"/>
    </source>
</evidence>
<evidence type="ECO:0000256" key="8">
    <source>
        <dbReference type="RuleBase" id="RU003918"/>
    </source>
</evidence>
<dbReference type="InterPro" id="IPR036316">
    <property type="entry name" value="Pili_assmbl_chap_C_dom_sf"/>
</dbReference>
<keyword evidence="5" id="KW-0574">Periplasm</keyword>
<evidence type="ECO:0000313" key="12">
    <source>
        <dbReference type="Proteomes" id="UP000078286"/>
    </source>
</evidence>
<comment type="caution">
    <text evidence="11">The sequence shown here is derived from an EMBL/GenBank/DDBJ whole genome shotgun (WGS) entry which is preliminary data.</text>
</comment>
<dbReference type="Pfam" id="PF00345">
    <property type="entry name" value="PapD_N"/>
    <property type="match status" value="1"/>
</dbReference>
<dbReference type="EMBL" id="LXEO01000006">
    <property type="protein sequence ID" value="OAT21451.1"/>
    <property type="molecule type" value="Genomic_DNA"/>
</dbReference>
<keyword evidence="12" id="KW-1185">Reference proteome</keyword>
<dbReference type="GO" id="GO:0071555">
    <property type="term" value="P:cell wall organization"/>
    <property type="evidence" value="ECO:0007669"/>
    <property type="project" value="InterPro"/>
</dbReference>
<name>A0A1B7I0L7_9ENTR</name>
<evidence type="ECO:0000256" key="1">
    <source>
        <dbReference type="ARBA" id="ARBA00004418"/>
    </source>
</evidence>
<dbReference type="PROSITE" id="PS00635">
    <property type="entry name" value="PILI_CHAPERONE"/>
    <property type="match status" value="1"/>
</dbReference>
<dbReference type="Pfam" id="PF02753">
    <property type="entry name" value="PapD_C"/>
    <property type="match status" value="1"/>
</dbReference>
<dbReference type="FunFam" id="2.60.40.10:FF:000458">
    <property type="entry name" value="Molecular chaperone FimC"/>
    <property type="match status" value="1"/>
</dbReference>
<proteinExistence type="inferred from homology"/>
<feature type="domain" description="Pili assembly chaperone N-terminal" evidence="9">
    <location>
        <begin position="27"/>
        <end position="145"/>
    </location>
</feature>
<protein>
    <submittedName>
        <fullName evidence="11">Pi-fimbriae chaperone protein</fullName>
    </submittedName>
</protein>